<feature type="non-terminal residue" evidence="1">
    <location>
        <position position="41"/>
    </location>
</feature>
<evidence type="ECO:0000313" key="1">
    <source>
        <dbReference type="EMBL" id="CAG8782019.1"/>
    </source>
</evidence>
<proteinExistence type="predicted"/>
<dbReference type="AlphaFoldDB" id="A0A9N9NXE6"/>
<keyword evidence="2" id="KW-1185">Reference proteome</keyword>
<organism evidence="1 2">
    <name type="scientific">Dentiscutata erythropus</name>
    <dbReference type="NCBI Taxonomy" id="1348616"/>
    <lineage>
        <taxon>Eukaryota</taxon>
        <taxon>Fungi</taxon>
        <taxon>Fungi incertae sedis</taxon>
        <taxon>Mucoromycota</taxon>
        <taxon>Glomeromycotina</taxon>
        <taxon>Glomeromycetes</taxon>
        <taxon>Diversisporales</taxon>
        <taxon>Gigasporaceae</taxon>
        <taxon>Dentiscutata</taxon>
    </lineage>
</organism>
<name>A0A9N9NXE6_9GLOM</name>
<protein>
    <submittedName>
        <fullName evidence="1">27504_t:CDS:1</fullName>
    </submittedName>
</protein>
<evidence type="ECO:0000313" key="2">
    <source>
        <dbReference type="Proteomes" id="UP000789405"/>
    </source>
</evidence>
<gene>
    <name evidence="1" type="ORF">DERYTH_LOCUS19765</name>
</gene>
<reference evidence="1" key="1">
    <citation type="submission" date="2021-06" db="EMBL/GenBank/DDBJ databases">
        <authorList>
            <person name="Kallberg Y."/>
            <person name="Tangrot J."/>
            <person name="Rosling A."/>
        </authorList>
    </citation>
    <scope>NUCLEOTIDE SEQUENCE</scope>
    <source>
        <strain evidence="1">MA453B</strain>
    </source>
</reference>
<comment type="caution">
    <text evidence="1">The sequence shown here is derived from an EMBL/GenBank/DDBJ whole genome shotgun (WGS) entry which is preliminary data.</text>
</comment>
<feature type="non-terminal residue" evidence="1">
    <location>
        <position position="1"/>
    </location>
</feature>
<sequence>LLKSAIEDYKKGKYKSAYESFKELTCKERENNTDAERIQRY</sequence>
<dbReference type="Proteomes" id="UP000789405">
    <property type="component" value="Unassembled WGS sequence"/>
</dbReference>
<accession>A0A9N9NXE6</accession>
<dbReference type="EMBL" id="CAJVPY010022173">
    <property type="protein sequence ID" value="CAG8782019.1"/>
    <property type="molecule type" value="Genomic_DNA"/>
</dbReference>